<dbReference type="GO" id="GO:0008270">
    <property type="term" value="F:zinc ion binding"/>
    <property type="evidence" value="ECO:0007669"/>
    <property type="project" value="UniProtKB-KW"/>
</dbReference>
<comment type="subcellular location">
    <subcellularLocation>
        <location evidence="1">Nucleus</location>
        <location evidence="1">Nucleolus</location>
    </subcellularLocation>
</comment>
<dbReference type="Gene3D" id="2.20.25.10">
    <property type="match status" value="2"/>
</dbReference>
<keyword evidence="13" id="KW-0812">Transmembrane</keyword>
<organism evidence="15 16">
    <name type="scientific">Gymnopilus dilepis</name>
    <dbReference type="NCBI Taxonomy" id="231916"/>
    <lineage>
        <taxon>Eukaryota</taxon>
        <taxon>Fungi</taxon>
        <taxon>Dikarya</taxon>
        <taxon>Basidiomycota</taxon>
        <taxon>Agaricomycotina</taxon>
        <taxon>Agaricomycetes</taxon>
        <taxon>Agaricomycetidae</taxon>
        <taxon>Agaricales</taxon>
        <taxon>Agaricineae</taxon>
        <taxon>Hymenogastraceae</taxon>
        <taxon>Gymnopilus</taxon>
    </lineage>
</organism>
<proteinExistence type="inferred from homology"/>
<evidence type="ECO:0000256" key="13">
    <source>
        <dbReference type="SAM" id="Phobius"/>
    </source>
</evidence>
<dbReference type="GO" id="GO:0001193">
    <property type="term" value="P:maintenance of transcriptional fidelity during transcription elongation by RNA polymerase II"/>
    <property type="evidence" value="ECO:0007669"/>
    <property type="project" value="TreeGrafter"/>
</dbReference>
<accession>A0A409Y0L0</accession>
<dbReference type="InterPro" id="IPR001222">
    <property type="entry name" value="Znf_TFIIS"/>
</dbReference>
<dbReference type="Pfam" id="PF02150">
    <property type="entry name" value="Zn_ribbon_RPB9"/>
    <property type="match status" value="1"/>
</dbReference>
<keyword evidence="4 12" id="KW-0240">DNA-directed RNA polymerase</keyword>
<protein>
    <recommendedName>
        <fullName evidence="3">DNA-directed RNA polymerase II subunit RPB9</fullName>
    </recommendedName>
    <alternativeName>
        <fullName evidence="10">DNA-directed RNA polymerase II subunit 9</fullName>
    </alternativeName>
</protein>
<dbReference type="STRING" id="231916.A0A409Y0L0"/>
<evidence type="ECO:0000256" key="12">
    <source>
        <dbReference type="RuleBase" id="RU003474"/>
    </source>
</evidence>
<evidence type="ECO:0000313" key="16">
    <source>
        <dbReference type="Proteomes" id="UP000284706"/>
    </source>
</evidence>
<dbReference type="GO" id="GO:0005730">
    <property type="term" value="C:nucleolus"/>
    <property type="evidence" value="ECO:0007669"/>
    <property type="project" value="UniProtKB-SubCell"/>
</dbReference>
<keyword evidence="5 12" id="KW-0479">Metal-binding</keyword>
<evidence type="ECO:0000256" key="5">
    <source>
        <dbReference type="ARBA" id="ARBA00022723"/>
    </source>
</evidence>
<dbReference type="InParanoid" id="A0A409Y0L0"/>
<reference evidence="15 16" key="1">
    <citation type="journal article" date="2018" name="Evol. Lett.">
        <title>Horizontal gene cluster transfer increased hallucinogenic mushroom diversity.</title>
        <authorList>
            <person name="Reynolds H.T."/>
            <person name="Vijayakumar V."/>
            <person name="Gluck-Thaler E."/>
            <person name="Korotkin H.B."/>
            <person name="Matheny P.B."/>
            <person name="Slot J.C."/>
        </authorList>
    </citation>
    <scope>NUCLEOTIDE SEQUENCE [LARGE SCALE GENOMIC DNA]</scope>
    <source>
        <strain evidence="15 16">SRW20</strain>
    </source>
</reference>
<feature type="transmembrane region" description="Helical" evidence="13">
    <location>
        <begin position="233"/>
        <end position="256"/>
    </location>
</feature>
<dbReference type="GO" id="GO:0006367">
    <property type="term" value="P:transcription initiation at RNA polymerase II promoter"/>
    <property type="evidence" value="ECO:0007669"/>
    <property type="project" value="TreeGrafter"/>
</dbReference>
<evidence type="ECO:0000256" key="7">
    <source>
        <dbReference type="ARBA" id="ARBA00022833"/>
    </source>
</evidence>
<dbReference type="GO" id="GO:0006283">
    <property type="term" value="P:transcription-coupled nucleotide-excision repair"/>
    <property type="evidence" value="ECO:0007669"/>
    <property type="project" value="TreeGrafter"/>
</dbReference>
<comment type="subunit">
    <text evidence="2">Component of the RNA polymerase II (Pol II) complex consisting of 12 subunits.</text>
</comment>
<dbReference type="SMART" id="SM00661">
    <property type="entry name" value="RPOL9"/>
    <property type="match status" value="1"/>
</dbReference>
<dbReference type="InterPro" id="IPR019761">
    <property type="entry name" value="DNA-dir_RNA_pol-M_15_CS"/>
</dbReference>
<dbReference type="GO" id="GO:0003899">
    <property type="term" value="F:DNA-directed RNA polymerase activity"/>
    <property type="evidence" value="ECO:0007669"/>
    <property type="project" value="InterPro"/>
</dbReference>
<dbReference type="AlphaFoldDB" id="A0A409Y0L0"/>
<dbReference type="PROSITE" id="PS51133">
    <property type="entry name" value="ZF_TFIIS_2"/>
    <property type="match status" value="1"/>
</dbReference>
<dbReference type="InterPro" id="IPR034012">
    <property type="entry name" value="Zn_ribbon_RPB9_C"/>
</dbReference>
<keyword evidence="8 12" id="KW-0804">Transcription</keyword>
<comment type="similarity">
    <text evidence="12">Belongs to the archaeal rpoM/eukaryotic RPA12/RPB9/RPC11 RNA polymerase family.</text>
</comment>
<dbReference type="PROSITE" id="PS01030">
    <property type="entry name" value="RNA_POL_M_15KD"/>
    <property type="match status" value="1"/>
</dbReference>
<evidence type="ECO:0000259" key="14">
    <source>
        <dbReference type="PROSITE" id="PS51133"/>
    </source>
</evidence>
<evidence type="ECO:0000256" key="8">
    <source>
        <dbReference type="ARBA" id="ARBA00023163"/>
    </source>
</evidence>
<name>A0A409Y0L0_9AGAR</name>
<dbReference type="InterPro" id="IPR012164">
    <property type="entry name" value="Rpa12/Rpb9/Rpc10/TFS"/>
</dbReference>
<dbReference type="SMART" id="SM00440">
    <property type="entry name" value="ZnF_C2C2"/>
    <property type="match status" value="1"/>
</dbReference>
<evidence type="ECO:0000256" key="1">
    <source>
        <dbReference type="ARBA" id="ARBA00004604"/>
    </source>
</evidence>
<dbReference type="OrthoDB" id="282270at2759"/>
<keyword evidence="13" id="KW-0472">Membrane</keyword>
<evidence type="ECO:0000256" key="2">
    <source>
        <dbReference type="ARBA" id="ARBA00011730"/>
    </source>
</evidence>
<feature type="domain" description="TFIIS-type" evidence="14">
    <location>
        <begin position="221"/>
        <end position="281"/>
    </location>
</feature>
<evidence type="ECO:0000256" key="6">
    <source>
        <dbReference type="ARBA" id="ARBA00022771"/>
    </source>
</evidence>
<sequence length="294" mass="33759">MGCDFKRTRRSYTLEGLLNYPTYKQYSQFPYRFSKKDTEKNRSTSRCHINDTSLWETGNGEKTRGYWRKGRHSACSIKSGRHCRKTCMVIAVAARKSKKDRADTVLVAVDCSNDQASFCWTAIDLFLSLPHRSLLRSLFLWKWCAIEMLAYASLHFCQECNNLLYPKADPQRRMMVYACRICQYDEGVENKCVYRNDLLTVTKEQVGVTLDLGADATLAHSNITCPQCGNDEYAAIAGFIAVPGCLLVLRISAVFYQDQSKRKETRMILFFVCTKCNHSFTDPTLENRPETEET</sequence>
<keyword evidence="6 11" id="KW-0863">Zinc-finger</keyword>
<dbReference type="PANTHER" id="PTHR11239">
    <property type="entry name" value="DNA-DIRECTED RNA POLYMERASE"/>
    <property type="match status" value="1"/>
</dbReference>
<dbReference type="PANTHER" id="PTHR11239:SF1">
    <property type="entry name" value="DNA-DIRECTED RNA POLYMERASE II SUBUNIT RPB9"/>
    <property type="match status" value="1"/>
</dbReference>
<keyword evidence="7" id="KW-0862">Zinc</keyword>
<evidence type="ECO:0000256" key="10">
    <source>
        <dbReference type="ARBA" id="ARBA00042129"/>
    </source>
</evidence>
<evidence type="ECO:0000313" key="15">
    <source>
        <dbReference type="EMBL" id="PPQ96483.1"/>
    </source>
</evidence>
<dbReference type="GO" id="GO:0005665">
    <property type="term" value="C:RNA polymerase II, core complex"/>
    <property type="evidence" value="ECO:0007669"/>
    <property type="project" value="TreeGrafter"/>
</dbReference>
<gene>
    <name evidence="15" type="ORF">CVT26_010477</name>
</gene>
<dbReference type="EMBL" id="NHYE01001367">
    <property type="protein sequence ID" value="PPQ96483.1"/>
    <property type="molecule type" value="Genomic_DNA"/>
</dbReference>
<keyword evidence="13" id="KW-1133">Transmembrane helix</keyword>
<dbReference type="Proteomes" id="UP000284706">
    <property type="component" value="Unassembled WGS sequence"/>
</dbReference>
<evidence type="ECO:0000256" key="3">
    <source>
        <dbReference type="ARBA" id="ARBA00015926"/>
    </source>
</evidence>
<keyword evidence="16" id="KW-1185">Reference proteome</keyword>
<comment type="caution">
    <text evidence="15">The sequence shown here is derived from an EMBL/GenBank/DDBJ whole genome shotgun (WGS) entry which is preliminary data.</text>
</comment>
<evidence type="ECO:0000256" key="9">
    <source>
        <dbReference type="ARBA" id="ARBA00023242"/>
    </source>
</evidence>
<dbReference type="Pfam" id="PF01096">
    <property type="entry name" value="Zn_ribbon_TFIIS"/>
    <property type="match status" value="1"/>
</dbReference>
<keyword evidence="9" id="KW-0539">Nucleus</keyword>
<dbReference type="InterPro" id="IPR001529">
    <property type="entry name" value="Zn_ribbon_RPB9"/>
</dbReference>
<dbReference type="GO" id="GO:0003676">
    <property type="term" value="F:nucleic acid binding"/>
    <property type="evidence" value="ECO:0007669"/>
    <property type="project" value="InterPro"/>
</dbReference>
<evidence type="ECO:0000256" key="11">
    <source>
        <dbReference type="PROSITE-ProRule" id="PRU00472"/>
    </source>
</evidence>
<dbReference type="CDD" id="cd10508">
    <property type="entry name" value="Zn-ribbon_RPB9"/>
    <property type="match status" value="1"/>
</dbReference>
<dbReference type="SUPFAM" id="SSF57783">
    <property type="entry name" value="Zinc beta-ribbon"/>
    <property type="match status" value="2"/>
</dbReference>
<evidence type="ECO:0000256" key="4">
    <source>
        <dbReference type="ARBA" id="ARBA00022478"/>
    </source>
</evidence>